<evidence type="ECO:0000313" key="3">
    <source>
        <dbReference type="Proteomes" id="UP000746471"/>
    </source>
</evidence>
<evidence type="ECO:0000313" key="2">
    <source>
        <dbReference type="EMBL" id="MBS7525420.1"/>
    </source>
</evidence>
<feature type="transmembrane region" description="Helical" evidence="1">
    <location>
        <begin position="12"/>
        <end position="31"/>
    </location>
</feature>
<dbReference type="InterPro" id="IPR032479">
    <property type="entry name" value="DUF5058"/>
</dbReference>
<feature type="transmembrane region" description="Helical" evidence="1">
    <location>
        <begin position="215"/>
        <end position="238"/>
    </location>
</feature>
<keyword evidence="1" id="KW-1133">Transmembrane helix</keyword>
<dbReference type="EMBL" id="JAHBCL010000002">
    <property type="protein sequence ID" value="MBS7525420.1"/>
    <property type="molecule type" value="Genomic_DNA"/>
</dbReference>
<feature type="transmembrane region" description="Helical" evidence="1">
    <location>
        <begin position="55"/>
        <end position="79"/>
    </location>
</feature>
<protein>
    <submittedName>
        <fullName evidence="2">DUF5058 family protein</fullName>
    </submittedName>
</protein>
<reference evidence="2 3" key="1">
    <citation type="submission" date="2021-05" db="EMBL/GenBank/DDBJ databases">
        <title>Fusibacter ferrireducens sp. nov., an anaerobic, sulfur- and Fe-reducing bacterium isolated from the mangrove sediment.</title>
        <authorList>
            <person name="Qiu D."/>
        </authorList>
    </citation>
    <scope>NUCLEOTIDE SEQUENCE [LARGE SCALE GENOMIC DNA]</scope>
    <source>
        <strain evidence="2 3">DSM 12116</strain>
    </source>
</reference>
<keyword evidence="3" id="KW-1185">Reference proteome</keyword>
<feature type="transmembrane region" description="Helical" evidence="1">
    <location>
        <begin position="188"/>
        <end position="208"/>
    </location>
</feature>
<keyword evidence="1" id="KW-0812">Transmembrane</keyword>
<dbReference type="Proteomes" id="UP000746471">
    <property type="component" value="Unassembled WGS sequence"/>
</dbReference>
<keyword evidence="1" id="KW-0472">Membrane</keyword>
<dbReference type="Pfam" id="PF16481">
    <property type="entry name" value="DUF5058"/>
    <property type="match status" value="1"/>
</dbReference>
<feature type="transmembrane region" description="Helical" evidence="1">
    <location>
        <begin position="163"/>
        <end position="182"/>
    </location>
</feature>
<comment type="caution">
    <text evidence="2">The sequence shown here is derived from an EMBL/GenBank/DDBJ whole genome shotgun (WGS) entry which is preliminary data.</text>
</comment>
<gene>
    <name evidence="2" type="ORF">KHM83_01870</name>
</gene>
<organism evidence="2 3">
    <name type="scientific">Fusibacter paucivorans</name>
    <dbReference type="NCBI Taxonomy" id="76009"/>
    <lineage>
        <taxon>Bacteria</taxon>
        <taxon>Bacillati</taxon>
        <taxon>Bacillota</taxon>
        <taxon>Clostridia</taxon>
        <taxon>Eubacteriales</taxon>
        <taxon>Eubacteriales Family XII. Incertae Sedis</taxon>
        <taxon>Fusibacter</taxon>
    </lineage>
</organism>
<name>A0ABS5PJT8_9FIRM</name>
<evidence type="ECO:0000256" key="1">
    <source>
        <dbReference type="SAM" id="Phobius"/>
    </source>
</evidence>
<dbReference type="RefSeq" id="WP_213235201.1">
    <property type="nucleotide sequence ID" value="NZ_JAHBCL010000002.1"/>
</dbReference>
<proteinExistence type="predicted"/>
<feature type="transmembrane region" description="Helical" evidence="1">
    <location>
        <begin position="122"/>
        <end position="142"/>
    </location>
</feature>
<sequence>MTFFEISNSKLLYGLVIIGLLYILGFAAVFLKRSYQRCVELGIDRSTVNDVIKSSLAFTLVPSIAIVIGFFSLSAVMGIPWPWWRLSVLGSVGYELMAADLASKGMSYANVAAMAEANDPQVFSVIMIVMTIGILGGFLVLLPFGKKMTTGLMAAREKKDSTWGIVMSSCFMLTLASVFLPVMIFGDAVSAATLFTSALITLLMTLIIKQFKIHWLSNFVLAVTLLLSMVASVGWQSILG</sequence>
<accession>A0ABS5PJT8</accession>